<keyword evidence="1" id="KW-0472">Membrane</keyword>
<evidence type="ECO:0000313" key="2">
    <source>
        <dbReference type="EMBL" id="EJW03710.1"/>
    </source>
</evidence>
<sequence length="267" mass="31393">MTYDDFVTDSVIIGLILFTMLLIALIIYIFKKIQARKHKKNAENKFKVCFDKTIRSGEGSFHEIGSYINNNISLQMKIWEDKLKISSKEYAKPDYKTVAYVDMISKLKKQLWTVSLERLEYEMQNRNKNEIVEINDSFIDNLKKEILALVQNEFTKGLASNKTKSYFEVYEKLRYVYKIIFLNIGSAFHVTESDKNIGKIYYENLDNKIKKLKIKHRSAIGTYIAFNKETLNEIIKVNVDVLTEMENDLKVCFEYFENIKNGKPHPE</sequence>
<proteinExistence type="predicted"/>
<evidence type="ECO:0000313" key="3">
    <source>
        <dbReference type="Proteomes" id="UP000003163"/>
    </source>
</evidence>
<organism evidence="2 3">
    <name type="scientific">Edhazardia aedis (strain USNM 41457)</name>
    <name type="common">Microsporidian parasite</name>
    <dbReference type="NCBI Taxonomy" id="1003232"/>
    <lineage>
        <taxon>Eukaryota</taxon>
        <taxon>Fungi</taxon>
        <taxon>Fungi incertae sedis</taxon>
        <taxon>Microsporidia</taxon>
        <taxon>Edhazardia</taxon>
    </lineage>
</organism>
<keyword evidence="1" id="KW-0812">Transmembrane</keyword>
<dbReference type="InParanoid" id="J9DM87"/>
<dbReference type="Proteomes" id="UP000003163">
    <property type="component" value="Unassembled WGS sequence"/>
</dbReference>
<evidence type="ECO:0000256" key="1">
    <source>
        <dbReference type="SAM" id="Phobius"/>
    </source>
</evidence>
<accession>J9DM87</accession>
<reference evidence="2 3" key="1">
    <citation type="submission" date="2011-08" db="EMBL/GenBank/DDBJ databases">
        <authorList>
            <person name="Liu Z.J."/>
            <person name="Shi F.L."/>
            <person name="Lu J.Q."/>
            <person name="Li M."/>
            <person name="Wang Z.L."/>
        </authorList>
    </citation>
    <scope>NUCLEOTIDE SEQUENCE [LARGE SCALE GENOMIC DNA]</scope>
    <source>
        <strain evidence="2 3">USNM 41457</strain>
    </source>
</reference>
<name>J9DM87_EDHAE</name>
<keyword evidence="3" id="KW-1185">Reference proteome</keyword>
<gene>
    <name evidence="2" type="ORF">EDEG_01990</name>
</gene>
<dbReference type="VEuPathDB" id="MicrosporidiaDB:EDEG_01990"/>
<keyword evidence="1" id="KW-1133">Transmembrane helix</keyword>
<dbReference type="EMBL" id="AFBI03000032">
    <property type="protein sequence ID" value="EJW03710.1"/>
    <property type="molecule type" value="Genomic_DNA"/>
</dbReference>
<comment type="caution">
    <text evidence="2">The sequence shown here is derived from an EMBL/GenBank/DDBJ whole genome shotgun (WGS) entry which is preliminary data.</text>
</comment>
<dbReference type="HOGENOM" id="CLU_090378_0_0_1"/>
<reference evidence="3" key="2">
    <citation type="submission" date="2015-07" db="EMBL/GenBank/DDBJ databases">
        <title>Contrasting host-pathogen interactions and genome evolution in two generalist and specialist microsporidian pathogens of mosquitoes.</title>
        <authorList>
            <consortium name="The Broad Institute Genomics Platform"/>
            <consortium name="The Broad Institute Genome Sequencing Center for Infectious Disease"/>
            <person name="Cuomo C.A."/>
            <person name="Sanscrainte N.D."/>
            <person name="Goldberg J.M."/>
            <person name="Heiman D."/>
            <person name="Young S."/>
            <person name="Zeng Q."/>
            <person name="Becnel J.J."/>
            <person name="Birren B.W."/>
        </authorList>
    </citation>
    <scope>NUCLEOTIDE SEQUENCE [LARGE SCALE GENOMIC DNA]</scope>
    <source>
        <strain evidence="3">USNM 41457</strain>
    </source>
</reference>
<protein>
    <submittedName>
        <fullName evidence="2">Uncharacterized protein</fullName>
    </submittedName>
</protein>
<dbReference type="AlphaFoldDB" id="J9DM87"/>
<feature type="transmembrane region" description="Helical" evidence="1">
    <location>
        <begin position="12"/>
        <end position="30"/>
    </location>
</feature>